<protein>
    <submittedName>
        <fullName evidence="2">Uncharacterized protein</fullName>
    </submittedName>
</protein>
<dbReference type="EMBL" id="JAHYBZ010000004">
    <property type="protein sequence ID" value="MBW6398907.1"/>
    <property type="molecule type" value="Genomic_DNA"/>
</dbReference>
<name>A0ABS7A9C5_9PROT</name>
<accession>A0ABS7A9C5</accession>
<proteinExistence type="predicted"/>
<sequence>MHARDRAGGAAVTLPGSPRPPRSSLDLGHSPPTDHDLDGMRAAAWHQHGVAALAIHDITDPWLRQAVINEATRRWGARRTGDRHGR</sequence>
<comment type="caution">
    <text evidence="2">The sequence shown here is derived from an EMBL/GenBank/DDBJ whole genome shotgun (WGS) entry which is preliminary data.</text>
</comment>
<evidence type="ECO:0000313" key="3">
    <source>
        <dbReference type="Proteomes" id="UP001196565"/>
    </source>
</evidence>
<feature type="region of interest" description="Disordered" evidence="1">
    <location>
        <begin position="1"/>
        <end position="38"/>
    </location>
</feature>
<dbReference type="Proteomes" id="UP001196565">
    <property type="component" value="Unassembled WGS sequence"/>
</dbReference>
<dbReference type="RefSeq" id="WP_219763502.1">
    <property type="nucleotide sequence ID" value="NZ_JAHYBZ010000004.1"/>
</dbReference>
<keyword evidence="3" id="KW-1185">Reference proteome</keyword>
<evidence type="ECO:0000313" key="2">
    <source>
        <dbReference type="EMBL" id="MBW6398907.1"/>
    </source>
</evidence>
<gene>
    <name evidence="2" type="ORF">KPL78_13670</name>
</gene>
<reference evidence="2 3" key="1">
    <citation type="submission" date="2021-07" db="EMBL/GenBank/DDBJ databases">
        <authorList>
            <person name="So Y."/>
        </authorList>
    </citation>
    <scope>NUCLEOTIDE SEQUENCE [LARGE SCALE GENOMIC DNA]</scope>
    <source>
        <strain evidence="2 3">HJA6</strain>
    </source>
</reference>
<organism evidence="2 3">
    <name type="scientific">Roseomonas alba</name>
    <dbReference type="NCBI Taxonomy" id="2846776"/>
    <lineage>
        <taxon>Bacteria</taxon>
        <taxon>Pseudomonadati</taxon>
        <taxon>Pseudomonadota</taxon>
        <taxon>Alphaproteobacteria</taxon>
        <taxon>Acetobacterales</taxon>
        <taxon>Roseomonadaceae</taxon>
        <taxon>Roseomonas</taxon>
    </lineage>
</organism>
<evidence type="ECO:0000256" key="1">
    <source>
        <dbReference type="SAM" id="MobiDB-lite"/>
    </source>
</evidence>